<dbReference type="Proteomes" id="UP000480185">
    <property type="component" value="Unassembled WGS sequence"/>
</dbReference>
<name>A0A6G1XB10_9BACI</name>
<dbReference type="InterPro" id="IPR036388">
    <property type="entry name" value="WH-like_DNA-bd_sf"/>
</dbReference>
<evidence type="ECO:0000313" key="3">
    <source>
        <dbReference type="EMBL" id="MRG88127.1"/>
    </source>
</evidence>
<gene>
    <name evidence="3" type="ORF">GH754_17870</name>
</gene>
<comment type="caution">
    <text evidence="3">The sequence shown here is derived from an EMBL/GenBank/DDBJ whole genome shotgun (WGS) entry which is preliminary data.</text>
</comment>
<dbReference type="EMBL" id="WJNH01000016">
    <property type="protein sequence ID" value="MRG88127.1"/>
    <property type="molecule type" value="Genomic_DNA"/>
</dbReference>
<dbReference type="AlphaFoldDB" id="A0A6G1XB10"/>
<evidence type="ECO:0000259" key="2">
    <source>
        <dbReference type="SMART" id="SM00418"/>
    </source>
</evidence>
<dbReference type="NCBIfam" id="NF005061">
    <property type="entry name" value="PRK06474.1"/>
    <property type="match status" value="1"/>
</dbReference>
<protein>
    <submittedName>
        <fullName evidence="3">Helix-turn-helix domain-containing protein</fullName>
    </submittedName>
</protein>
<keyword evidence="1" id="KW-0238">DNA-binding</keyword>
<evidence type="ECO:0000313" key="4">
    <source>
        <dbReference type="Proteomes" id="UP000480185"/>
    </source>
</evidence>
<feature type="domain" description="HTH arsR-type" evidence="2">
    <location>
        <begin position="8"/>
        <end position="87"/>
    </location>
</feature>
<dbReference type="InterPro" id="IPR001845">
    <property type="entry name" value="HTH_ArsR_DNA-bd_dom"/>
</dbReference>
<accession>A0A6G1XB10</accession>
<dbReference type="SMART" id="SM00418">
    <property type="entry name" value="HTH_ARSR"/>
    <property type="match status" value="1"/>
</dbReference>
<dbReference type="GO" id="GO:0003677">
    <property type="term" value="F:DNA binding"/>
    <property type="evidence" value="ECO:0007669"/>
    <property type="project" value="UniProtKB-KW"/>
</dbReference>
<sequence>MNTKYSKLIFHPVRMEIMQALTGGKSLSAKQISERISNVPHATLYRHINTLYKAGLLQIVDQNQKRGTIEKIYALSKGAESVPVAGLSNEEHMNYFIHFLAGIINDFGGYLENANKDLVNDGLGYRQFAFHMDDEEFKQFSEDIRDVLMKYNALEPNHKRRKRKVTTIIIPDEEGES</sequence>
<dbReference type="Gene3D" id="1.10.10.10">
    <property type="entry name" value="Winged helix-like DNA-binding domain superfamily/Winged helix DNA-binding domain"/>
    <property type="match status" value="1"/>
</dbReference>
<dbReference type="GO" id="GO:0003700">
    <property type="term" value="F:DNA-binding transcription factor activity"/>
    <property type="evidence" value="ECO:0007669"/>
    <property type="project" value="InterPro"/>
</dbReference>
<dbReference type="CDD" id="cd00090">
    <property type="entry name" value="HTH_ARSR"/>
    <property type="match status" value="1"/>
</dbReference>
<dbReference type="SUPFAM" id="SSF46785">
    <property type="entry name" value="Winged helix' DNA-binding domain"/>
    <property type="match status" value="1"/>
</dbReference>
<dbReference type="OrthoDB" id="5949858at2"/>
<dbReference type="Pfam" id="PF12840">
    <property type="entry name" value="HTH_20"/>
    <property type="match status" value="1"/>
</dbReference>
<evidence type="ECO:0000256" key="1">
    <source>
        <dbReference type="ARBA" id="ARBA00023125"/>
    </source>
</evidence>
<reference evidence="3 4" key="1">
    <citation type="submission" date="2019-11" db="EMBL/GenBank/DDBJ databases">
        <authorList>
            <person name="Li J."/>
        </authorList>
    </citation>
    <scope>NUCLEOTIDE SEQUENCE [LARGE SCALE GENOMIC DNA]</scope>
    <source>
        <strain evidence="3 4">J4</strain>
    </source>
</reference>
<dbReference type="InterPro" id="IPR011991">
    <property type="entry name" value="ArsR-like_HTH"/>
</dbReference>
<keyword evidence="4" id="KW-1185">Reference proteome</keyword>
<dbReference type="Gene3D" id="6.10.140.2180">
    <property type="match status" value="1"/>
</dbReference>
<dbReference type="InterPro" id="IPR036390">
    <property type="entry name" value="WH_DNA-bd_sf"/>
</dbReference>
<organism evidence="3 4">
    <name type="scientific">Salinibacillus xinjiangensis</name>
    <dbReference type="NCBI Taxonomy" id="1229268"/>
    <lineage>
        <taxon>Bacteria</taxon>
        <taxon>Bacillati</taxon>
        <taxon>Bacillota</taxon>
        <taxon>Bacilli</taxon>
        <taxon>Bacillales</taxon>
        <taxon>Bacillaceae</taxon>
        <taxon>Salinibacillus</taxon>
    </lineage>
</organism>
<dbReference type="RefSeq" id="WP_153730003.1">
    <property type="nucleotide sequence ID" value="NZ_WJNH01000016.1"/>
</dbReference>
<proteinExistence type="predicted"/>